<feature type="transmembrane region" description="Helical" evidence="1">
    <location>
        <begin position="201"/>
        <end position="222"/>
    </location>
</feature>
<evidence type="ECO:0000259" key="2">
    <source>
        <dbReference type="Pfam" id="PF20237"/>
    </source>
</evidence>
<sequence>MDEAKRIVQYVRQSLDDEEEFHFLRFEFLQRLNIVQIQRDLIRLKSNISRENAVSIENSQVLEQRLKDYALAIKNYKDLRSKRAVPKREMRRRKLLLQRFLQSPATDFEDPFQSHYSFLEDEVDTKVDPLRRTLMRHLPVWFTYSPQEKGDRKKEYSEGKLPHAVSTPVDRLARLLIALISGSFLIAPMVIMSFDPSQTKSLVTVASAVLLFILVLSFGIRVSNIETMVATATYAAVLVVFVGTSNGSIGG</sequence>
<dbReference type="AlphaFoldDB" id="A0AA40BYW1"/>
<dbReference type="Pfam" id="PF20237">
    <property type="entry name" value="DUF6594"/>
    <property type="match status" value="1"/>
</dbReference>
<organism evidence="3 4">
    <name type="scientific">Immersiella caudata</name>
    <dbReference type="NCBI Taxonomy" id="314043"/>
    <lineage>
        <taxon>Eukaryota</taxon>
        <taxon>Fungi</taxon>
        <taxon>Dikarya</taxon>
        <taxon>Ascomycota</taxon>
        <taxon>Pezizomycotina</taxon>
        <taxon>Sordariomycetes</taxon>
        <taxon>Sordariomycetidae</taxon>
        <taxon>Sordariales</taxon>
        <taxon>Lasiosphaeriaceae</taxon>
        <taxon>Immersiella</taxon>
    </lineage>
</organism>
<keyword evidence="4" id="KW-1185">Reference proteome</keyword>
<accession>A0AA40BYW1</accession>
<proteinExistence type="predicted"/>
<dbReference type="InterPro" id="IPR046529">
    <property type="entry name" value="DUF6594"/>
</dbReference>
<evidence type="ECO:0000313" key="4">
    <source>
        <dbReference type="Proteomes" id="UP001175000"/>
    </source>
</evidence>
<keyword evidence="1" id="KW-0472">Membrane</keyword>
<evidence type="ECO:0000313" key="3">
    <source>
        <dbReference type="EMBL" id="KAK0619026.1"/>
    </source>
</evidence>
<name>A0AA40BYW1_9PEZI</name>
<feature type="domain" description="DUF6594" evidence="2">
    <location>
        <begin position="20"/>
        <end position="239"/>
    </location>
</feature>
<gene>
    <name evidence="3" type="ORF">B0T14DRAFT_518430</name>
</gene>
<feature type="transmembrane region" description="Helical" evidence="1">
    <location>
        <begin position="172"/>
        <end position="194"/>
    </location>
</feature>
<reference evidence="3" key="1">
    <citation type="submission" date="2023-06" db="EMBL/GenBank/DDBJ databases">
        <title>Genome-scale phylogeny and comparative genomics of the fungal order Sordariales.</title>
        <authorList>
            <consortium name="Lawrence Berkeley National Laboratory"/>
            <person name="Hensen N."/>
            <person name="Bonometti L."/>
            <person name="Westerberg I."/>
            <person name="Brannstrom I.O."/>
            <person name="Guillou S."/>
            <person name="Cros-Aarteil S."/>
            <person name="Calhoun S."/>
            <person name="Haridas S."/>
            <person name="Kuo A."/>
            <person name="Mondo S."/>
            <person name="Pangilinan J."/>
            <person name="Riley R."/>
            <person name="Labutti K."/>
            <person name="Andreopoulos B."/>
            <person name="Lipzen A."/>
            <person name="Chen C."/>
            <person name="Yanf M."/>
            <person name="Daum C."/>
            <person name="Ng V."/>
            <person name="Clum A."/>
            <person name="Steindorff A."/>
            <person name="Ohm R."/>
            <person name="Martin F."/>
            <person name="Silar P."/>
            <person name="Natvig D."/>
            <person name="Lalanne C."/>
            <person name="Gautier V."/>
            <person name="Ament-Velasquez S.L."/>
            <person name="Kruys A."/>
            <person name="Hutchinson M.I."/>
            <person name="Powell A.J."/>
            <person name="Barry K."/>
            <person name="Miller A.N."/>
            <person name="Grigoriev I.V."/>
            <person name="Debuchy R."/>
            <person name="Gladieux P."/>
            <person name="Thoren M.H."/>
            <person name="Johannesson H."/>
        </authorList>
    </citation>
    <scope>NUCLEOTIDE SEQUENCE</scope>
    <source>
        <strain evidence="3">CBS 606.72</strain>
    </source>
</reference>
<keyword evidence="1" id="KW-0812">Transmembrane</keyword>
<evidence type="ECO:0000256" key="1">
    <source>
        <dbReference type="SAM" id="Phobius"/>
    </source>
</evidence>
<comment type="caution">
    <text evidence="3">The sequence shown here is derived from an EMBL/GenBank/DDBJ whole genome shotgun (WGS) entry which is preliminary data.</text>
</comment>
<feature type="transmembrane region" description="Helical" evidence="1">
    <location>
        <begin position="228"/>
        <end position="249"/>
    </location>
</feature>
<keyword evidence="1" id="KW-1133">Transmembrane helix</keyword>
<dbReference type="EMBL" id="JAULSU010000004">
    <property type="protein sequence ID" value="KAK0619026.1"/>
    <property type="molecule type" value="Genomic_DNA"/>
</dbReference>
<dbReference type="Proteomes" id="UP001175000">
    <property type="component" value="Unassembled WGS sequence"/>
</dbReference>
<protein>
    <recommendedName>
        <fullName evidence="2">DUF6594 domain-containing protein</fullName>
    </recommendedName>
</protein>